<gene>
    <name evidence="1" type="ORF">POCTA_138.1.T0990192</name>
</gene>
<name>A0A8S1WN08_PAROT</name>
<dbReference type="Proteomes" id="UP000683925">
    <property type="component" value="Unassembled WGS sequence"/>
</dbReference>
<dbReference type="OrthoDB" id="10460415at2759"/>
<comment type="caution">
    <text evidence="1">The sequence shown here is derived from an EMBL/GenBank/DDBJ whole genome shotgun (WGS) entry which is preliminary data.</text>
</comment>
<evidence type="ECO:0000313" key="2">
    <source>
        <dbReference type="Proteomes" id="UP000683925"/>
    </source>
</evidence>
<sequence length="402" mass="48301">MIGMQYQSYQYYSYENLKELQEIIKVDGIGIMDIDEDEQIIEYQIDRSKCVRLSDLIYMITQNFLRFHLGQLLDLFQKLLKKVMLFQINHIEHSYLDTNRIWLVFENQSPPLSIVYTTIDYKIAFTGYQCQFYEKGSNIISADYQIQKIIKVILNNFKKNNIFFNDSKQNEIKQQIYDPIIQACDKHDIKNTQSVINYIQADFEFQKEQQTISWDIQLENSKVDLVRKQHIDQIQQQLKDYIYALKQETSFTLEFIILTQIQNMAAPLDNPKCKFNKVDKNNEYFKIVKQIQEENQIIQKNHLQKDIQQAVDKALKKMLEYYKFEFSQEEKQELYDGVLERILNLKLMQYFYNSPHYHLEISQENLLERELSLQRQFIQKIANEEVGRLIQLHILILINDLI</sequence>
<keyword evidence="2" id="KW-1185">Reference proteome</keyword>
<reference evidence="1" key="1">
    <citation type="submission" date="2021-01" db="EMBL/GenBank/DDBJ databases">
        <authorList>
            <consortium name="Genoscope - CEA"/>
            <person name="William W."/>
        </authorList>
    </citation>
    <scope>NUCLEOTIDE SEQUENCE</scope>
</reference>
<accession>A0A8S1WN08</accession>
<protein>
    <submittedName>
        <fullName evidence="1">Uncharacterized protein</fullName>
    </submittedName>
</protein>
<dbReference type="EMBL" id="CAJJDP010000098">
    <property type="protein sequence ID" value="CAD8191384.1"/>
    <property type="molecule type" value="Genomic_DNA"/>
</dbReference>
<dbReference type="OMA" id="HYHLEIS"/>
<evidence type="ECO:0000313" key="1">
    <source>
        <dbReference type="EMBL" id="CAD8191384.1"/>
    </source>
</evidence>
<proteinExistence type="predicted"/>
<dbReference type="AlphaFoldDB" id="A0A8S1WN08"/>
<organism evidence="1 2">
    <name type="scientific">Paramecium octaurelia</name>
    <dbReference type="NCBI Taxonomy" id="43137"/>
    <lineage>
        <taxon>Eukaryota</taxon>
        <taxon>Sar</taxon>
        <taxon>Alveolata</taxon>
        <taxon>Ciliophora</taxon>
        <taxon>Intramacronucleata</taxon>
        <taxon>Oligohymenophorea</taxon>
        <taxon>Peniculida</taxon>
        <taxon>Parameciidae</taxon>
        <taxon>Paramecium</taxon>
    </lineage>
</organism>